<dbReference type="RefSeq" id="WP_230368058.1">
    <property type="nucleotide sequence ID" value="NZ_JAJALK010000020.1"/>
</dbReference>
<organism evidence="6 8">
    <name type="scientific">Methylobacterium brachiatum</name>
    <dbReference type="NCBI Taxonomy" id="269660"/>
    <lineage>
        <taxon>Bacteria</taxon>
        <taxon>Pseudomonadati</taxon>
        <taxon>Pseudomonadota</taxon>
        <taxon>Alphaproteobacteria</taxon>
        <taxon>Hyphomicrobiales</taxon>
        <taxon>Methylobacteriaceae</taxon>
        <taxon>Methylobacterium</taxon>
    </lineage>
</organism>
<accession>A0AAJ1WZL1</accession>
<dbReference type="CDD" id="cd05466">
    <property type="entry name" value="PBP2_LTTR_substrate"/>
    <property type="match status" value="1"/>
</dbReference>
<keyword evidence="3" id="KW-0238">DNA-binding</keyword>
<dbReference type="GO" id="GO:0005829">
    <property type="term" value="C:cytosol"/>
    <property type="evidence" value="ECO:0007669"/>
    <property type="project" value="TreeGrafter"/>
</dbReference>
<keyword evidence="9" id="KW-1185">Reference proteome</keyword>
<dbReference type="EMBL" id="JBELQD010000019">
    <property type="protein sequence ID" value="MER2290019.1"/>
    <property type="molecule type" value="Genomic_DNA"/>
</dbReference>
<dbReference type="GO" id="GO:0003700">
    <property type="term" value="F:DNA-binding transcription factor activity"/>
    <property type="evidence" value="ECO:0007669"/>
    <property type="project" value="InterPro"/>
</dbReference>
<dbReference type="FunFam" id="1.10.10.10:FF:000001">
    <property type="entry name" value="LysR family transcriptional regulator"/>
    <property type="match status" value="1"/>
</dbReference>
<dbReference type="EMBL" id="JAUSWL010000021">
    <property type="protein sequence ID" value="MDQ0547105.1"/>
    <property type="molecule type" value="Genomic_DNA"/>
</dbReference>
<comment type="similarity">
    <text evidence="1">Belongs to the LysR transcriptional regulatory family.</text>
</comment>
<name>A0AAJ1WZL1_9HYPH</name>
<comment type="caution">
    <text evidence="6">The sequence shown here is derived from an EMBL/GenBank/DDBJ whole genome shotgun (WGS) entry which is preliminary data.</text>
</comment>
<evidence type="ECO:0000313" key="9">
    <source>
        <dbReference type="Proteomes" id="UP001432995"/>
    </source>
</evidence>
<dbReference type="SUPFAM" id="SSF53850">
    <property type="entry name" value="Periplasmic binding protein-like II"/>
    <property type="match status" value="1"/>
</dbReference>
<dbReference type="Pfam" id="PF00126">
    <property type="entry name" value="HTH_1"/>
    <property type="match status" value="1"/>
</dbReference>
<proteinExistence type="inferred from homology"/>
<evidence type="ECO:0000256" key="1">
    <source>
        <dbReference type="ARBA" id="ARBA00009437"/>
    </source>
</evidence>
<dbReference type="PANTHER" id="PTHR30419">
    <property type="entry name" value="HTH-TYPE TRANSCRIPTIONAL REGULATOR YBHD"/>
    <property type="match status" value="1"/>
</dbReference>
<dbReference type="Proteomes" id="UP001223420">
    <property type="component" value="Unassembled WGS sequence"/>
</dbReference>
<keyword evidence="2" id="KW-0805">Transcription regulation</keyword>
<dbReference type="Pfam" id="PF03466">
    <property type="entry name" value="LysR_substrate"/>
    <property type="match status" value="1"/>
</dbReference>
<evidence type="ECO:0000256" key="3">
    <source>
        <dbReference type="ARBA" id="ARBA00023125"/>
    </source>
</evidence>
<dbReference type="GO" id="GO:0003677">
    <property type="term" value="F:DNA binding"/>
    <property type="evidence" value="ECO:0007669"/>
    <property type="project" value="UniProtKB-KW"/>
</dbReference>
<feature type="domain" description="HTH lysR-type" evidence="5">
    <location>
        <begin position="12"/>
        <end position="69"/>
    </location>
</feature>
<evidence type="ECO:0000259" key="5">
    <source>
        <dbReference type="PROSITE" id="PS50931"/>
    </source>
</evidence>
<dbReference type="Gene3D" id="1.10.10.10">
    <property type="entry name" value="Winged helix-like DNA-binding domain superfamily/Winged helix DNA-binding domain"/>
    <property type="match status" value="1"/>
</dbReference>
<sequence length="311" mass="35231">MIDAVDRTGRPMELRHLRYFVALAEHLSFTRAARQTHITQSTLSHQIRQLEDQVGQRLFDRVGKRVFLTEAGQNLLPRVLRALGELDEGLRALSPQDQVLTGWLRIAATHTFNVNLVPACLTEFLTRNPSMRVVVEELAASVIEERLLTGALDLGISYRPDHQQDLAFEPLYDEPLDLVLSPDHRWATRKWVRMAELHHQPVVLLSPEFTTRRLLDECFRQCGAVPHLVAEMNTIGPILGLVRRMNIVAILSRQAVPEDGTLLSVPLETPTPMRSPGVLLRRNEVLPPHVASFLHTLRRACDKASPPPRRL</sequence>
<dbReference type="InterPro" id="IPR036390">
    <property type="entry name" value="WH_DNA-bd_sf"/>
</dbReference>
<dbReference type="InterPro" id="IPR050950">
    <property type="entry name" value="HTH-type_LysR_regulators"/>
</dbReference>
<gene>
    <name evidence="7" type="ORF">ABS770_17270</name>
    <name evidence="6" type="ORF">QO001_006060</name>
</gene>
<evidence type="ECO:0000256" key="4">
    <source>
        <dbReference type="ARBA" id="ARBA00023163"/>
    </source>
</evidence>
<dbReference type="SUPFAM" id="SSF46785">
    <property type="entry name" value="Winged helix' DNA-binding domain"/>
    <property type="match status" value="1"/>
</dbReference>
<keyword evidence="4" id="KW-0804">Transcription</keyword>
<evidence type="ECO:0000313" key="6">
    <source>
        <dbReference type="EMBL" id="MDQ0547105.1"/>
    </source>
</evidence>
<evidence type="ECO:0000313" key="7">
    <source>
        <dbReference type="EMBL" id="MER2290019.1"/>
    </source>
</evidence>
<dbReference type="Gene3D" id="3.40.190.290">
    <property type="match status" value="1"/>
</dbReference>
<dbReference type="AlphaFoldDB" id="A0AAJ1WZL1"/>
<evidence type="ECO:0000313" key="8">
    <source>
        <dbReference type="Proteomes" id="UP001223420"/>
    </source>
</evidence>
<dbReference type="InterPro" id="IPR005119">
    <property type="entry name" value="LysR_subst-bd"/>
</dbReference>
<dbReference type="PROSITE" id="PS50931">
    <property type="entry name" value="HTH_LYSR"/>
    <property type="match status" value="1"/>
</dbReference>
<dbReference type="PRINTS" id="PR00039">
    <property type="entry name" value="HTHLYSR"/>
</dbReference>
<evidence type="ECO:0000256" key="2">
    <source>
        <dbReference type="ARBA" id="ARBA00023015"/>
    </source>
</evidence>
<dbReference type="InterPro" id="IPR000847">
    <property type="entry name" value="LysR_HTH_N"/>
</dbReference>
<protein>
    <submittedName>
        <fullName evidence="6">LysR family cyn operon transcriptional activator</fullName>
    </submittedName>
    <submittedName>
        <fullName evidence="7">LysR substrate-binding domain-containing protein</fullName>
    </submittedName>
</protein>
<reference evidence="7" key="2">
    <citation type="submission" date="2024-06" db="EMBL/GenBank/DDBJ databases">
        <authorList>
            <person name="Campbell A.G."/>
        </authorList>
    </citation>
    <scope>NUCLEOTIDE SEQUENCE</scope>
    <source>
        <strain evidence="7">EM17</strain>
    </source>
</reference>
<reference evidence="6" key="1">
    <citation type="submission" date="2023-07" db="EMBL/GenBank/DDBJ databases">
        <title>Genomic Encyclopedia of Type Strains, Phase IV (KMG-IV): sequencing the most valuable type-strain genomes for metagenomic binning, comparative biology and taxonomic classification.</title>
        <authorList>
            <person name="Goeker M."/>
        </authorList>
    </citation>
    <scope>NUCLEOTIDE SEQUENCE</scope>
    <source>
        <strain evidence="6">DSM 19569</strain>
    </source>
</reference>
<dbReference type="InterPro" id="IPR036388">
    <property type="entry name" value="WH-like_DNA-bd_sf"/>
</dbReference>
<dbReference type="Proteomes" id="UP001432995">
    <property type="component" value="Unassembled WGS sequence"/>
</dbReference>